<evidence type="ECO:0000256" key="1">
    <source>
        <dbReference type="ARBA" id="ARBA00022737"/>
    </source>
</evidence>
<sequence length="548" mass="62672">MDQQQQQQLTLYRAHRRRQLVLRINHLTMIKEQLLQILNMLINGDFNDLESFWRFFSTYSPELQRWVFDSEAPWRTEINAGAMAGTTPDILPIAGAVGMENRLNSNLIIDNGNDQIFHLSPSRNSLQYGQFVNSQSPNGYGYCYPQTEINSLNYNNGIGLYGLQHRSKISSPVMNGRYGDHDDRPHPRHQFHSHQRFLPMDEVRGNVLVEAKNQQGSCFLQDKLSHGSAEDVDKIFSEVKRNLTSLIMHQFGHHVIQKLIDVADDEKLDEILRILTSDLKKFGQVCADSHGTKVVQKLVGRLRTPEQESLLASRMSRVVVWLTTSNTSSHDVIYECLNNFTHDHKKLLLCAIAEKCLNIARDKSGCRALQKCFDHADDETFKHLATSIVQNADILSEDFYAHRNTNANPSIRNYVVQRVIERKNLEVNRQIVAKLNGNIVKISMNKYGSNVVEKLLTHSGLEEVADMVIIEILNSSSPLQVSQDLMGNFVVQAAIKVIKEGPLFDRLRKHIKDNERHLQSHLCGKKSLCDRIKTLLVKYDRSDLVELR</sequence>
<dbReference type="Gene3D" id="1.25.10.10">
    <property type="entry name" value="Leucine-rich Repeat Variant"/>
    <property type="match status" value="1"/>
</dbReference>
<dbReference type="InterPro" id="IPR001313">
    <property type="entry name" value="Pumilio_RNA-bd_rpt"/>
</dbReference>
<comment type="caution">
    <text evidence="6">The sequence shown here is derived from an EMBL/GenBank/DDBJ whole genome shotgun (WGS) entry which is preliminary data.</text>
</comment>
<evidence type="ECO:0000313" key="7">
    <source>
        <dbReference type="Proteomes" id="UP001187192"/>
    </source>
</evidence>
<dbReference type="Pfam" id="PF00806">
    <property type="entry name" value="PUF"/>
    <property type="match status" value="6"/>
</dbReference>
<dbReference type="SMART" id="SM00025">
    <property type="entry name" value="Pumilio"/>
    <property type="match status" value="6"/>
</dbReference>
<keyword evidence="2" id="KW-0810">Translation regulation</keyword>
<gene>
    <name evidence="6" type="ORF">TIFTF001_007120</name>
</gene>
<protein>
    <recommendedName>
        <fullName evidence="5">PUM-HD domain-containing protein</fullName>
    </recommendedName>
</protein>
<dbReference type="Proteomes" id="UP001187192">
    <property type="component" value="Unassembled WGS sequence"/>
</dbReference>
<keyword evidence="3" id="KW-0694">RNA-binding</keyword>
<dbReference type="InterPro" id="IPR033133">
    <property type="entry name" value="PUM-HD"/>
</dbReference>
<evidence type="ECO:0000256" key="4">
    <source>
        <dbReference type="PROSITE-ProRule" id="PRU00317"/>
    </source>
</evidence>
<feature type="domain" description="PUM-HD" evidence="5">
    <location>
        <begin position="180"/>
        <end position="535"/>
    </location>
</feature>
<keyword evidence="7" id="KW-1185">Reference proteome</keyword>
<dbReference type="SUPFAM" id="SSF48371">
    <property type="entry name" value="ARM repeat"/>
    <property type="match status" value="1"/>
</dbReference>
<dbReference type="InterPro" id="IPR016024">
    <property type="entry name" value="ARM-type_fold"/>
</dbReference>
<dbReference type="InterPro" id="IPR011989">
    <property type="entry name" value="ARM-like"/>
</dbReference>
<evidence type="ECO:0000256" key="3">
    <source>
        <dbReference type="ARBA" id="ARBA00022884"/>
    </source>
</evidence>
<dbReference type="GO" id="GO:0006417">
    <property type="term" value="P:regulation of translation"/>
    <property type="evidence" value="ECO:0007669"/>
    <property type="project" value="UniProtKB-KW"/>
</dbReference>
<dbReference type="GO" id="GO:0005737">
    <property type="term" value="C:cytoplasm"/>
    <property type="evidence" value="ECO:0007669"/>
    <property type="project" value="TreeGrafter"/>
</dbReference>
<evidence type="ECO:0000313" key="6">
    <source>
        <dbReference type="EMBL" id="GMN37808.1"/>
    </source>
</evidence>
<accession>A0AA88CWR0</accession>
<organism evidence="6 7">
    <name type="scientific">Ficus carica</name>
    <name type="common">Common fig</name>
    <dbReference type="NCBI Taxonomy" id="3494"/>
    <lineage>
        <taxon>Eukaryota</taxon>
        <taxon>Viridiplantae</taxon>
        <taxon>Streptophyta</taxon>
        <taxon>Embryophyta</taxon>
        <taxon>Tracheophyta</taxon>
        <taxon>Spermatophyta</taxon>
        <taxon>Magnoliopsida</taxon>
        <taxon>eudicotyledons</taxon>
        <taxon>Gunneridae</taxon>
        <taxon>Pentapetalae</taxon>
        <taxon>rosids</taxon>
        <taxon>fabids</taxon>
        <taxon>Rosales</taxon>
        <taxon>Moraceae</taxon>
        <taxon>Ficeae</taxon>
        <taxon>Ficus</taxon>
    </lineage>
</organism>
<name>A0AA88CWR0_FICCA</name>
<reference evidence="6" key="1">
    <citation type="submission" date="2023-07" db="EMBL/GenBank/DDBJ databases">
        <title>draft genome sequence of fig (Ficus carica).</title>
        <authorList>
            <person name="Takahashi T."/>
            <person name="Nishimura K."/>
        </authorList>
    </citation>
    <scope>NUCLEOTIDE SEQUENCE</scope>
</reference>
<dbReference type="AlphaFoldDB" id="A0AA88CWR0"/>
<feature type="repeat" description="Pumilio" evidence="4">
    <location>
        <begin position="351"/>
        <end position="386"/>
    </location>
</feature>
<dbReference type="PANTHER" id="PTHR12537">
    <property type="entry name" value="RNA BINDING PROTEIN PUMILIO-RELATED"/>
    <property type="match status" value="1"/>
</dbReference>
<dbReference type="GO" id="GO:0003729">
    <property type="term" value="F:mRNA binding"/>
    <property type="evidence" value="ECO:0007669"/>
    <property type="project" value="TreeGrafter"/>
</dbReference>
<dbReference type="PROSITE" id="PS50303">
    <property type="entry name" value="PUM_HD"/>
    <property type="match status" value="1"/>
</dbReference>
<dbReference type="Gramene" id="FCD_00009539-RA">
    <property type="protein sequence ID" value="FCD_00009539-RA:cds"/>
    <property type="gene ID" value="FCD_00009539"/>
</dbReference>
<dbReference type="PROSITE" id="PS50302">
    <property type="entry name" value="PUM"/>
    <property type="match status" value="4"/>
</dbReference>
<keyword evidence="1" id="KW-0677">Repeat</keyword>
<proteinExistence type="predicted"/>
<feature type="repeat" description="Pumilio" evidence="4">
    <location>
        <begin position="434"/>
        <end position="471"/>
    </location>
</feature>
<feature type="repeat" description="Pumilio" evidence="4">
    <location>
        <begin position="238"/>
        <end position="273"/>
    </location>
</feature>
<evidence type="ECO:0000256" key="2">
    <source>
        <dbReference type="ARBA" id="ARBA00022845"/>
    </source>
</evidence>
<feature type="repeat" description="Pumilio" evidence="4">
    <location>
        <begin position="274"/>
        <end position="312"/>
    </location>
</feature>
<dbReference type="PANTHER" id="PTHR12537:SF129">
    <property type="entry name" value="PUMILIO HOMOLOG 15-LIKE"/>
    <property type="match status" value="1"/>
</dbReference>
<evidence type="ECO:0000259" key="5">
    <source>
        <dbReference type="PROSITE" id="PS50303"/>
    </source>
</evidence>
<dbReference type="EMBL" id="BTGU01000007">
    <property type="protein sequence ID" value="GMN37808.1"/>
    <property type="molecule type" value="Genomic_DNA"/>
</dbReference>